<dbReference type="Pfam" id="PF22732">
    <property type="entry name" value="MSL3_chromo-like"/>
    <property type="match status" value="1"/>
</dbReference>
<dbReference type="PROSITE" id="PS50088">
    <property type="entry name" value="ANK_REPEAT"/>
    <property type="match status" value="3"/>
</dbReference>
<keyword evidence="5" id="KW-0539">Nucleus</keyword>
<feature type="region of interest" description="Disordered" evidence="6">
    <location>
        <begin position="304"/>
        <end position="337"/>
    </location>
</feature>
<dbReference type="Gene3D" id="2.30.30.140">
    <property type="match status" value="1"/>
</dbReference>
<reference evidence="9" key="1">
    <citation type="journal article" date="2012" name="Nature">
        <title>The oyster genome reveals stress adaptation and complexity of shell formation.</title>
        <authorList>
            <person name="Zhang G."/>
            <person name="Fang X."/>
            <person name="Guo X."/>
            <person name="Li L."/>
            <person name="Luo R."/>
            <person name="Xu F."/>
            <person name="Yang P."/>
            <person name="Zhang L."/>
            <person name="Wang X."/>
            <person name="Qi H."/>
            <person name="Xiong Z."/>
            <person name="Que H."/>
            <person name="Xie Y."/>
            <person name="Holland P.W."/>
            <person name="Paps J."/>
            <person name="Zhu Y."/>
            <person name="Wu F."/>
            <person name="Chen Y."/>
            <person name="Wang J."/>
            <person name="Peng C."/>
            <person name="Meng J."/>
            <person name="Yang L."/>
            <person name="Liu J."/>
            <person name="Wen B."/>
            <person name="Zhang N."/>
            <person name="Huang Z."/>
            <person name="Zhu Q."/>
            <person name="Feng Y."/>
            <person name="Mount A."/>
            <person name="Hedgecock D."/>
            <person name="Xu Z."/>
            <person name="Liu Y."/>
            <person name="Domazet-Loso T."/>
            <person name="Du Y."/>
            <person name="Sun X."/>
            <person name="Zhang S."/>
            <person name="Liu B."/>
            <person name="Cheng P."/>
            <person name="Jiang X."/>
            <person name="Li J."/>
            <person name="Fan D."/>
            <person name="Wang W."/>
            <person name="Fu W."/>
            <person name="Wang T."/>
            <person name="Wang B."/>
            <person name="Zhang J."/>
            <person name="Peng Z."/>
            <person name="Li Y."/>
            <person name="Li N."/>
            <person name="Wang J."/>
            <person name="Chen M."/>
            <person name="He Y."/>
            <person name="Tan F."/>
            <person name="Song X."/>
            <person name="Zheng Q."/>
            <person name="Huang R."/>
            <person name="Yang H."/>
            <person name="Du X."/>
            <person name="Chen L."/>
            <person name="Yang M."/>
            <person name="Gaffney P.M."/>
            <person name="Wang S."/>
            <person name="Luo L."/>
            <person name="She Z."/>
            <person name="Ming Y."/>
            <person name="Huang W."/>
            <person name="Zhang S."/>
            <person name="Huang B."/>
            <person name="Zhang Y."/>
            <person name="Qu T."/>
            <person name="Ni P."/>
            <person name="Miao G."/>
            <person name="Wang J."/>
            <person name="Wang Q."/>
            <person name="Steinberg C.E."/>
            <person name="Wang H."/>
            <person name="Li N."/>
            <person name="Qian L."/>
            <person name="Zhang G."/>
            <person name="Li Y."/>
            <person name="Yang H."/>
            <person name="Liu X."/>
            <person name="Wang J."/>
            <person name="Yin Y."/>
            <person name="Wang J."/>
        </authorList>
    </citation>
    <scope>NUCLEOTIDE SEQUENCE [LARGE SCALE GENOMIC DNA]</scope>
    <source>
        <strain evidence="9">05x7-T-G4-1.051#20</strain>
    </source>
</reference>
<organism evidence="9">
    <name type="scientific">Magallana gigas</name>
    <name type="common">Pacific oyster</name>
    <name type="synonym">Crassostrea gigas</name>
    <dbReference type="NCBI Taxonomy" id="29159"/>
    <lineage>
        <taxon>Eukaryota</taxon>
        <taxon>Metazoa</taxon>
        <taxon>Spiralia</taxon>
        <taxon>Lophotrochozoa</taxon>
        <taxon>Mollusca</taxon>
        <taxon>Bivalvia</taxon>
        <taxon>Autobranchia</taxon>
        <taxon>Pteriomorphia</taxon>
        <taxon>Ostreida</taxon>
        <taxon>Ostreoidea</taxon>
        <taxon>Ostreidae</taxon>
        <taxon>Magallana</taxon>
    </lineage>
</organism>
<keyword evidence="4" id="KW-0804">Transcription</keyword>
<evidence type="ECO:0000313" key="9">
    <source>
        <dbReference type="EMBL" id="EKC32222.1"/>
    </source>
</evidence>
<feature type="compositionally biased region" description="Basic and acidic residues" evidence="6">
    <location>
        <begin position="386"/>
        <end position="403"/>
    </location>
</feature>
<sequence>MSTRGVKFLFTTGEYVLCFEPDPTKARVLYEAKVLDTTTTKDISGAKIPAYHVHFQGWNNSWDRIVPETYVLKNTDENKQLMKKLADTTKKYRINSARNRRIDRILRKAFRGRPPLFEDDGDSPYEDDDYISSESDDEKTDDDQKEEDKESQENFEQIHNGSAQDSDNRSTNSSDDGGSSYSNKSEDRKRKVNVEIDLPPLLKEELEKDYLAVNKHNMLLNLPAQPNIVSILEEFVKSFCVNILFSNSAKSTAPSKEGSSFVPVERNIPLCKEMADGLRICFDYTLPLILLYASEKAQLDSVVHSPTAKKSPVKRKHGLRASTNLSSNGNLSPKIPKLSPEIFKDKLEFEAAEQDELAPRRLTRQSVLDNAKKGADAKQASSESLPHSEENNREEQKADSVRKKETRRSRRYSSSHQSCSTAIVKTEPSDTGAEAQSPKDTEDAPPPLLIPSSISSQKPSDNGSQDSKGSSGASSESCKEDILDRILSWQLLPPEKIQANPTAPSLLYGAHHLLRLFVKLPDLITSMDMEDHKVKALLSLLHCFLEIMALAENLNRAIVKGDLNLVQKLVAEGAAMDFMLGMRGTALCAALSANQTDIAQFLIEAGCGVNVEDYDKEPPIFLAISKKCFDVVHRLTRHPKCNLNKYDPLTNVSPLALAVKNNHQDVVKWFIEAGADLNVTDHTDSTALHIAIQDRNYDMMDMLVKGGCDLLKNDSTGRYGSSPNGPEDRLAESPLLSAISAASCQTGQIDAFLVSWLLQAGANPNACGKLTSTTLFTYVESPIMLACRLNNVEVFELLIQHGANLDMTHADIGRVNRKSLLTIAFSHSAIEIAKCLLYKYKVLDIEVDDIESCLEESLLMSLSDLYHPEVEEFAKIVLSHEKPIGNPEEVFCPCSGNISGCYMSSPRGDSTWTTKVQRHTMQLVNLVLEKRARVL</sequence>
<keyword evidence="2" id="KW-0156">Chromatin regulator</keyword>
<dbReference type="InterPro" id="IPR036770">
    <property type="entry name" value="Ankyrin_rpt-contain_sf"/>
</dbReference>
<dbReference type="GO" id="GO:0005634">
    <property type="term" value="C:nucleus"/>
    <property type="evidence" value="ECO:0007669"/>
    <property type="project" value="UniProtKB-SubCell"/>
</dbReference>
<feature type="compositionally biased region" description="Basic residues" evidence="6">
    <location>
        <begin position="404"/>
        <end position="413"/>
    </location>
</feature>
<feature type="domain" description="MSL3 chromodomain-like" evidence="8">
    <location>
        <begin position="10"/>
        <end position="86"/>
    </location>
</feature>
<dbReference type="FunFam" id="2.30.30.140:FF:000042">
    <property type="entry name" value="male-specific lethal 3 homolog"/>
    <property type="match status" value="1"/>
</dbReference>
<evidence type="ECO:0000256" key="3">
    <source>
        <dbReference type="ARBA" id="ARBA00023015"/>
    </source>
</evidence>
<dbReference type="PANTHER" id="PTHR10880:SF15">
    <property type="entry name" value="MSL COMPLEX SUBUNIT 3"/>
    <property type="match status" value="1"/>
</dbReference>
<dbReference type="Pfam" id="PF05712">
    <property type="entry name" value="MRG"/>
    <property type="match status" value="1"/>
</dbReference>
<dbReference type="Pfam" id="PF12796">
    <property type="entry name" value="Ank_2"/>
    <property type="match status" value="2"/>
</dbReference>
<name>K1Q6C2_MAGGI</name>
<dbReference type="HOGENOM" id="CLU_313362_0_0_1"/>
<dbReference type="InterPro" id="IPR026541">
    <property type="entry name" value="MRG_dom"/>
</dbReference>
<comment type="subcellular location">
    <subcellularLocation>
        <location evidence="1">Nucleus</location>
    </subcellularLocation>
</comment>
<protein>
    <submittedName>
        <fullName evidence="9">Male-specific lethal 3-like protein</fullName>
    </submittedName>
</protein>
<dbReference type="InParanoid" id="K1Q6C2"/>
<gene>
    <name evidence="9" type="ORF">CGI_10006358</name>
</gene>
<evidence type="ECO:0000256" key="2">
    <source>
        <dbReference type="ARBA" id="ARBA00022853"/>
    </source>
</evidence>
<dbReference type="GO" id="GO:0006325">
    <property type="term" value="P:chromatin organization"/>
    <property type="evidence" value="ECO:0007669"/>
    <property type="project" value="UniProtKB-KW"/>
</dbReference>
<keyword evidence="3" id="KW-0805">Transcription regulation</keyword>
<feature type="compositionally biased region" description="Low complexity" evidence="6">
    <location>
        <begin position="463"/>
        <end position="476"/>
    </location>
</feature>
<dbReference type="PROSITE" id="PS51640">
    <property type="entry name" value="MRG"/>
    <property type="match status" value="1"/>
</dbReference>
<dbReference type="EMBL" id="JH818879">
    <property type="protein sequence ID" value="EKC32222.1"/>
    <property type="molecule type" value="Genomic_DNA"/>
</dbReference>
<proteinExistence type="predicted"/>
<feature type="compositionally biased region" description="Low complexity" evidence="6">
    <location>
        <begin position="169"/>
        <end position="183"/>
    </location>
</feature>
<feature type="compositionally biased region" description="Polar residues" evidence="6">
    <location>
        <begin position="154"/>
        <end position="164"/>
    </location>
</feature>
<dbReference type="Gene3D" id="1.10.274.30">
    <property type="entry name" value="MRG domain"/>
    <property type="match status" value="2"/>
</dbReference>
<dbReference type="SUPFAM" id="SSF48403">
    <property type="entry name" value="Ankyrin repeat"/>
    <property type="match status" value="1"/>
</dbReference>
<evidence type="ECO:0000256" key="1">
    <source>
        <dbReference type="ARBA" id="ARBA00004123"/>
    </source>
</evidence>
<evidence type="ECO:0000256" key="4">
    <source>
        <dbReference type="ARBA" id="ARBA00023163"/>
    </source>
</evidence>
<dbReference type="SMART" id="SM00248">
    <property type="entry name" value="ANK"/>
    <property type="match status" value="7"/>
</dbReference>
<evidence type="ECO:0000259" key="8">
    <source>
        <dbReference type="Pfam" id="PF22732"/>
    </source>
</evidence>
<dbReference type="SUPFAM" id="SSF54160">
    <property type="entry name" value="Chromo domain-like"/>
    <property type="match status" value="1"/>
</dbReference>
<dbReference type="GO" id="GO:0072487">
    <property type="term" value="C:MSL complex"/>
    <property type="evidence" value="ECO:0007669"/>
    <property type="project" value="TreeGrafter"/>
</dbReference>
<accession>K1Q6C2</accession>
<evidence type="ECO:0000256" key="5">
    <source>
        <dbReference type="ARBA" id="ARBA00023242"/>
    </source>
</evidence>
<evidence type="ECO:0000259" key="7">
    <source>
        <dbReference type="Pfam" id="PF05712"/>
    </source>
</evidence>
<dbReference type="AlphaFoldDB" id="K1Q6C2"/>
<dbReference type="InterPro" id="IPR053820">
    <property type="entry name" value="MSL3_chromo-like"/>
</dbReference>
<dbReference type="GO" id="GO:0006355">
    <property type="term" value="P:regulation of DNA-templated transcription"/>
    <property type="evidence" value="ECO:0007669"/>
    <property type="project" value="InterPro"/>
</dbReference>
<feature type="compositionally biased region" description="Polar residues" evidence="6">
    <location>
        <begin position="321"/>
        <end position="331"/>
    </location>
</feature>
<dbReference type="Gene3D" id="1.25.40.20">
    <property type="entry name" value="Ankyrin repeat-containing domain"/>
    <property type="match status" value="2"/>
</dbReference>
<dbReference type="InterPro" id="IPR008676">
    <property type="entry name" value="MRG"/>
</dbReference>
<dbReference type="PANTHER" id="PTHR10880">
    <property type="entry name" value="MORTALITY FACTOR 4-LIKE PROTEIN"/>
    <property type="match status" value="1"/>
</dbReference>
<feature type="compositionally biased region" description="Acidic residues" evidence="6">
    <location>
        <begin position="117"/>
        <end position="145"/>
    </location>
</feature>
<feature type="region of interest" description="Disordered" evidence="6">
    <location>
        <begin position="360"/>
        <end position="477"/>
    </location>
</feature>
<dbReference type="InterPro" id="IPR016197">
    <property type="entry name" value="Chromo-like_dom_sf"/>
</dbReference>
<dbReference type="InterPro" id="IPR002110">
    <property type="entry name" value="Ankyrin_rpt"/>
</dbReference>
<dbReference type="InterPro" id="IPR038217">
    <property type="entry name" value="MRG_C_sf"/>
</dbReference>
<dbReference type="GO" id="GO:0035267">
    <property type="term" value="C:NuA4 histone acetyltransferase complex"/>
    <property type="evidence" value="ECO:0007669"/>
    <property type="project" value="TreeGrafter"/>
</dbReference>
<feature type="domain" description="MRG" evidence="7">
    <location>
        <begin position="182"/>
        <end position="549"/>
    </location>
</feature>
<evidence type="ECO:0000256" key="6">
    <source>
        <dbReference type="SAM" id="MobiDB-lite"/>
    </source>
</evidence>
<feature type="region of interest" description="Disordered" evidence="6">
    <location>
        <begin position="113"/>
        <end position="190"/>
    </location>
</feature>
<dbReference type="PROSITE" id="PS50297">
    <property type="entry name" value="ANK_REP_REGION"/>
    <property type="match status" value="3"/>
</dbReference>